<keyword evidence="3 8" id="KW-0808">Transferase</keyword>
<evidence type="ECO:0000259" key="10">
    <source>
        <dbReference type="PROSITE" id="PS50926"/>
    </source>
</evidence>
<dbReference type="PROSITE" id="PS51449">
    <property type="entry name" value="MTTASE_N"/>
    <property type="match status" value="1"/>
</dbReference>
<keyword evidence="2 8" id="KW-0963">Cytoplasm</keyword>
<feature type="domain" description="MTTase N-terminal" evidence="11">
    <location>
        <begin position="42"/>
        <end position="152"/>
    </location>
</feature>
<comment type="function">
    <text evidence="8">Catalyzes the methylthiolation of an aspartic acid residue of ribosomal protein uS12.</text>
</comment>
<keyword evidence="1 8" id="KW-0004">4Fe-4S</keyword>
<dbReference type="NCBIfam" id="TIGR00089">
    <property type="entry name" value="MiaB/RimO family radical SAM methylthiotransferase"/>
    <property type="match status" value="1"/>
</dbReference>
<feature type="binding site" evidence="8">
    <location>
        <position position="185"/>
    </location>
    <ligand>
        <name>[4Fe-4S] cluster</name>
        <dbReference type="ChEBI" id="CHEBI:49883"/>
        <label>2</label>
        <note>4Fe-4S-S-AdoMet</note>
    </ligand>
</feature>
<dbReference type="SFLD" id="SFLDS00029">
    <property type="entry name" value="Radical_SAM"/>
    <property type="match status" value="1"/>
</dbReference>
<keyword evidence="13" id="KW-0687">Ribonucleoprotein</keyword>
<keyword evidence="6 8" id="KW-0408">Iron</keyword>
<dbReference type="InterPro" id="IPR006638">
    <property type="entry name" value="Elp3/MiaA/NifB-like_rSAM"/>
</dbReference>
<feature type="region of interest" description="Disordered" evidence="9">
    <location>
        <begin position="1"/>
        <end position="41"/>
    </location>
</feature>
<evidence type="ECO:0000256" key="6">
    <source>
        <dbReference type="ARBA" id="ARBA00023004"/>
    </source>
</evidence>
<dbReference type="FunFam" id="3.80.30.20:FF:000001">
    <property type="entry name" value="tRNA-2-methylthio-N(6)-dimethylallyladenosine synthase 2"/>
    <property type="match status" value="1"/>
</dbReference>
<dbReference type="PANTHER" id="PTHR43837:SF1">
    <property type="entry name" value="RIBOSOMAL PROTEIN US12 METHYLTHIOTRANSFERASE RIMO"/>
    <property type="match status" value="1"/>
</dbReference>
<feature type="binding site" evidence="8">
    <location>
        <position position="189"/>
    </location>
    <ligand>
        <name>[4Fe-4S] cluster</name>
        <dbReference type="ChEBI" id="CHEBI:49883"/>
        <label>2</label>
        <note>4Fe-4S-S-AdoMet</note>
    </ligand>
</feature>
<dbReference type="PROSITE" id="PS01278">
    <property type="entry name" value="MTTASE_RADICAL"/>
    <property type="match status" value="1"/>
</dbReference>
<comment type="similarity">
    <text evidence="8">Belongs to the methylthiotransferase family. RimO subfamily.</text>
</comment>
<keyword evidence="7 8" id="KW-0411">Iron-sulfur</keyword>
<sequence length="476" mass="52203">MEILETSRAGKGPSSAAGSTPATLQAPAASQAASSGSSGRAPRVGFVSLGCPKALVDSERILTQLRTEGYEVTPEYNDADVVVVNTCGFIDSAKAESLDAIGEALAENGKVIVTGCMGVEESVIREVHPSVLAVTGPQQYEQVVRAVHTAAPPRLDHNPYVDLVPPQGVKLTPRHYAYLKISEGCNHRCSFCIIPSMRGNLVSRPVGDVLSEAERLVKAGVKELLVISQDTSAYGVDLKYRSGFWNGRPVKTRMTEMCDALSELGVWTRLHYVYPYPSVDDIIPLMADGRVLPYLDIPFQHASPRILKAMKRPAFEDKTLARIHQWRAACPDLTIRSTFIVGFPGETEADFQYLLDWMSEAQLDRVGCFQYSPVEGAPANELADPVPDAVKQERWERFMEHQQAISAARLQRRIGREIDVLIDEVDEEGAVGRSSADAPEIDGCVYVSTDTPVKPGDMVRVRVTDADEYDLWADRI</sequence>
<evidence type="ECO:0000256" key="3">
    <source>
        <dbReference type="ARBA" id="ARBA00022679"/>
    </source>
</evidence>
<feature type="binding site" evidence="8">
    <location>
        <position position="87"/>
    </location>
    <ligand>
        <name>[4Fe-4S] cluster</name>
        <dbReference type="ChEBI" id="CHEBI:49883"/>
        <label>1</label>
    </ligand>
</feature>
<dbReference type="SFLD" id="SFLDG01082">
    <property type="entry name" value="B12-binding_domain_containing"/>
    <property type="match status" value="1"/>
</dbReference>
<dbReference type="SMART" id="SM00729">
    <property type="entry name" value="Elp3"/>
    <property type="match status" value="1"/>
</dbReference>
<feature type="binding site" evidence="8">
    <location>
        <position position="51"/>
    </location>
    <ligand>
        <name>[4Fe-4S] cluster</name>
        <dbReference type="ChEBI" id="CHEBI:49883"/>
        <label>1</label>
    </ligand>
</feature>
<evidence type="ECO:0000313" key="13">
    <source>
        <dbReference type="EMBL" id="OZI72038.1"/>
    </source>
</evidence>
<dbReference type="InterPro" id="IPR007197">
    <property type="entry name" value="rSAM"/>
</dbReference>
<name>A0A261VD22_9BORD</name>
<dbReference type="GO" id="GO:0005829">
    <property type="term" value="C:cytosol"/>
    <property type="evidence" value="ECO:0007669"/>
    <property type="project" value="TreeGrafter"/>
</dbReference>
<comment type="caution">
    <text evidence="13">The sequence shown here is derived from an EMBL/GenBank/DDBJ whole genome shotgun (WGS) entry which is preliminary data.</text>
</comment>
<dbReference type="GO" id="GO:0005840">
    <property type="term" value="C:ribosome"/>
    <property type="evidence" value="ECO:0007669"/>
    <property type="project" value="UniProtKB-KW"/>
</dbReference>
<accession>A0A261VD22</accession>
<evidence type="ECO:0000256" key="8">
    <source>
        <dbReference type="HAMAP-Rule" id="MF_01865"/>
    </source>
</evidence>
<dbReference type="PROSITE" id="PS51918">
    <property type="entry name" value="RADICAL_SAM"/>
    <property type="match status" value="1"/>
</dbReference>
<dbReference type="Pfam" id="PF18693">
    <property type="entry name" value="TRAM_2"/>
    <property type="match status" value="1"/>
</dbReference>
<dbReference type="GO" id="GO:0103039">
    <property type="term" value="F:protein methylthiotransferase activity"/>
    <property type="evidence" value="ECO:0007669"/>
    <property type="project" value="UniProtKB-EC"/>
</dbReference>
<dbReference type="CDD" id="cd01335">
    <property type="entry name" value="Radical_SAM"/>
    <property type="match status" value="1"/>
</dbReference>
<dbReference type="NCBIfam" id="TIGR01125">
    <property type="entry name" value="30S ribosomal protein S12 methylthiotransferase RimO"/>
    <property type="match status" value="1"/>
</dbReference>
<dbReference type="AlphaFoldDB" id="A0A261VD22"/>
<dbReference type="GO" id="GO:0006400">
    <property type="term" value="P:tRNA modification"/>
    <property type="evidence" value="ECO:0007669"/>
    <property type="project" value="InterPro"/>
</dbReference>
<evidence type="ECO:0000256" key="5">
    <source>
        <dbReference type="ARBA" id="ARBA00022723"/>
    </source>
</evidence>
<organism evidence="13 14">
    <name type="scientific">Bordetella genomosp. 12</name>
    <dbReference type="NCBI Taxonomy" id="463035"/>
    <lineage>
        <taxon>Bacteria</taxon>
        <taxon>Pseudomonadati</taxon>
        <taxon>Pseudomonadota</taxon>
        <taxon>Betaproteobacteria</taxon>
        <taxon>Burkholderiales</taxon>
        <taxon>Alcaligenaceae</taxon>
        <taxon>Bordetella</taxon>
    </lineage>
</organism>
<feature type="binding site" evidence="8">
    <location>
        <position position="192"/>
    </location>
    <ligand>
        <name>[4Fe-4S] cluster</name>
        <dbReference type="ChEBI" id="CHEBI:49883"/>
        <label>2</label>
        <note>4Fe-4S-S-AdoMet</note>
    </ligand>
</feature>
<dbReference type="Gene3D" id="2.40.50.140">
    <property type="entry name" value="Nucleic acid-binding proteins"/>
    <property type="match status" value="1"/>
</dbReference>
<dbReference type="InterPro" id="IPR058240">
    <property type="entry name" value="rSAM_sf"/>
</dbReference>
<dbReference type="InterPro" id="IPR038135">
    <property type="entry name" value="Methylthiotransferase_N_sf"/>
</dbReference>
<protein>
    <recommendedName>
        <fullName evidence="8">Ribosomal protein uS12 methylthiotransferase RimO</fullName>
        <shortName evidence="8">uS12 MTTase</shortName>
        <shortName evidence="8">uS12 methylthiotransferase</shortName>
        <ecNumber evidence="8">2.8.4.4</ecNumber>
    </recommendedName>
    <alternativeName>
        <fullName evidence="8">Ribosomal protein uS12 (aspartate-C(3))-methylthiotransferase</fullName>
    </alternativeName>
    <alternativeName>
        <fullName evidence="8">Ribosome maturation factor RimO</fullName>
    </alternativeName>
</protein>
<evidence type="ECO:0000313" key="14">
    <source>
        <dbReference type="Proteomes" id="UP000216429"/>
    </source>
</evidence>
<dbReference type="Proteomes" id="UP000216429">
    <property type="component" value="Unassembled WGS sequence"/>
</dbReference>
<feature type="domain" description="Radical SAM core" evidence="12">
    <location>
        <begin position="171"/>
        <end position="408"/>
    </location>
</feature>
<evidence type="ECO:0000256" key="9">
    <source>
        <dbReference type="SAM" id="MobiDB-lite"/>
    </source>
</evidence>
<evidence type="ECO:0000256" key="7">
    <source>
        <dbReference type="ARBA" id="ARBA00023014"/>
    </source>
</evidence>
<dbReference type="InterPro" id="IPR002792">
    <property type="entry name" value="TRAM_dom"/>
</dbReference>
<dbReference type="Pfam" id="PF04055">
    <property type="entry name" value="Radical_SAM"/>
    <property type="match status" value="1"/>
</dbReference>
<evidence type="ECO:0000256" key="2">
    <source>
        <dbReference type="ARBA" id="ARBA00022490"/>
    </source>
</evidence>
<dbReference type="InterPro" id="IPR023404">
    <property type="entry name" value="rSAM_horseshoe"/>
</dbReference>
<reference evidence="14" key="1">
    <citation type="submission" date="2017-05" db="EMBL/GenBank/DDBJ databases">
        <title>Complete and WGS of Bordetella genogroups.</title>
        <authorList>
            <person name="Spilker T."/>
            <person name="Lipuma J."/>
        </authorList>
    </citation>
    <scope>NUCLEOTIDE SEQUENCE [LARGE SCALE GENOMIC DNA]</scope>
    <source>
        <strain evidence="14">AU6712</strain>
    </source>
</reference>
<evidence type="ECO:0000256" key="4">
    <source>
        <dbReference type="ARBA" id="ARBA00022691"/>
    </source>
</evidence>
<dbReference type="SFLD" id="SFLDF00274">
    <property type="entry name" value="ribosomal_protein_S12_methylth"/>
    <property type="match status" value="1"/>
</dbReference>
<comment type="cofactor">
    <cofactor evidence="8">
        <name>[4Fe-4S] cluster</name>
        <dbReference type="ChEBI" id="CHEBI:49883"/>
    </cofactor>
    <text evidence="8">Binds 2 [4Fe-4S] clusters. One cluster is coordinated with 3 cysteines and an exchangeable S-adenosyl-L-methionine.</text>
</comment>
<dbReference type="PROSITE" id="PS50926">
    <property type="entry name" value="TRAM"/>
    <property type="match status" value="1"/>
</dbReference>
<dbReference type="Gene3D" id="3.40.50.12160">
    <property type="entry name" value="Methylthiotransferase, N-terminal domain"/>
    <property type="match status" value="1"/>
</dbReference>
<dbReference type="EC" id="2.8.4.4" evidence="8"/>
<feature type="compositionally biased region" description="Low complexity" evidence="9">
    <location>
        <begin position="25"/>
        <end position="41"/>
    </location>
</feature>
<comment type="catalytic activity">
    <reaction evidence="8">
        <text>L-aspartate(89)-[ribosomal protein uS12]-hydrogen + (sulfur carrier)-SH + AH2 + 2 S-adenosyl-L-methionine = 3-methylsulfanyl-L-aspartate(89)-[ribosomal protein uS12]-hydrogen + (sulfur carrier)-H + 5'-deoxyadenosine + L-methionine + A + S-adenosyl-L-homocysteine + 2 H(+)</text>
        <dbReference type="Rhea" id="RHEA:37087"/>
        <dbReference type="Rhea" id="RHEA-COMP:10460"/>
        <dbReference type="Rhea" id="RHEA-COMP:10461"/>
        <dbReference type="Rhea" id="RHEA-COMP:14737"/>
        <dbReference type="Rhea" id="RHEA-COMP:14739"/>
        <dbReference type="ChEBI" id="CHEBI:13193"/>
        <dbReference type="ChEBI" id="CHEBI:15378"/>
        <dbReference type="ChEBI" id="CHEBI:17319"/>
        <dbReference type="ChEBI" id="CHEBI:17499"/>
        <dbReference type="ChEBI" id="CHEBI:29917"/>
        <dbReference type="ChEBI" id="CHEBI:29961"/>
        <dbReference type="ChEBI" id="CHEBI:57844"/>
        <dbReference type="ChEBI" id="CHEBI:57856"/>
        <dbReference type="ChEBI" id="CHEBI:59789"/>
        <dbReference type="ChEBI" id="CHEBI:64428"/>
        <dbReference type="ChEBI" id="CHEBI:73599"/>
        <dbReference type="EC" id="2.8.4.4"/>
    </reaction>
</comment>
<dbReference type="InterPro" id="IPR012340">
    <property type="entry name" value="NA-bd_OB-fold"/>
</dbReference>
<dbReference type="InterPro" id="IPR005839">
    <property type="entry name" value="Methylthiotransferase"/>
</dbReference>
<dbReference type="SUPFAM" id="SSF102114">
    <property type="entry name" value="Radical SAM enzymes"/>
    <property type="match status" value="1"/>
</dbReference>
<dbReference type="InterPro" id="IPR005840">
    <property type="entry name" value="Ribosomal_uS12_MeSTrfase_RimO"/>
</dbReference>
<evidence type="ECO:0000256" key="1">
    <source>
        <dbReference type="ARBA" id="ARBA00022485"/>
    </source>
</evidence>
<gene>
    <name evidence="8" type="primary">rimO</name>
    <name evidence="13" type="ORF">CAL22_19890</name>
</gene>
<keyword evidence="5 8" id="KW-0479">Metal-binding</keyword>
<dbReference type="Pfam" id="PF00919">
    <property type="entry name" value="UPF0004"/>
    <property type="match status" value="1"/>
</dbReference>
<dbReference type="GO" id="GO:0046872">
    <property type="term" value="F:metal ion binding"/>
    <property type="evidence" value="ECO:0007669"/>
    <property type="project" value="UniProtKB-KW"/>
</dbReference>
<comment type="subcellular location">
    <subcellularLocation>
        <location evidence="8">Cytoplasm</location>
    </subcellularLocation>
</comment>
<dbReference type="Gene3D" id="3.80.30.20">
    <property type="entry name" value="tm_1862 like domain"/>
    <property type="match status" value="1"/>
</dbReference>
<dbReference type="SFLD" id="SFLDG01061">
    <property type="entry name" value="methylthiotransferase"/>
    <property type="match status" value="1"/>
</dbReference>
<keyword evidence="13" id="KW-0689">Ribosomal protein</keyword>
<dbReference type="EMBL" id="NEVU01000003">
    <property type="protein sequence ID" value="OZI72038.1"/>
    <property type="molecule type" value="Genomic_DNA"/>
</dbReference>
<keyword evidence="14" id="KW-1185">Reference proteome</keyword>
<keyword evidence="4 8" id="KW-0949">S-adenosyl-L-methionine</keyword>
<dbReference type="PANTHER" id="PTHR43837">
    <property type="entry name" value="RIBOSOMAL PROTEIN S12 METHYLTHIOTRANSFERASE RIMO"/>
    <property type="match status" value="1"/>
</dbReference>
<dbReference type="HAMAP" id="MF_01865">
    <property type="entry name" value="MTTase_RimO"/>
    <property type="match status" value="1"/>
</dbReference>
<dbReference type="GO" id="GO:0051539">
    <property type="term" value="F:4 iron, 4 sulfur cluster binding"/>
    <property type="evidence" value="ECO:0007669"/>
    <property type="project" value="UniProtKB-UniRule"/>
</dbReference>
<feature type="binding site" evidence="8">
    <location>
        <position position="116"/>
    </location>
    <ligand>
        <name>[4Fe-4S] cluster</name>
        <dbReference type="ChEBI" id="CHEBI:49883"/>
        <label>1</label>
    </ligand>
</feature>
<dbReference type="FunFam" id="3.40.50.12160:FF:000002">
    <property type="entry name" value="Ribosomal protein S12 methylthiotransferase RimO"/>
    <property type="match status" value="1"/>
</dbReference>
<dbReference type="InterPro" id="IPR013848">
    <property type="entry name" value="Methylthiotransferase_N"/>
</dbReference>
<evidence type="ECO:0000259" key="12">
    <source>
        <dbReference type="PROSITE" id="PS51918"/>
    </source>
</evidence>
<dbReference type="FunFam" id="2.40.50.140:FF:000060">
    <property type="entry name" value="Ribosomal protein S12 methylthiotransferase RimO"/>
    <property type="match status" value="1"/>
</dbReference>
<evidence type="ECO:0000259" key="11">
    <source>
        <dbReference type="PROSITE" id="PS51449"/>
    </source>
</evidence>
<proteinExistence type="inferred from homology"/>
<dbReference type="InterPro" id="IPR020612">
    <property type="entry name" value="Methylthiotransferase_CS"/>
</dbReference>
<feature type="domain" description="TRAM" evidence="10">
    <location>
        <begin position="411"/>
        <end position="476"/>
    </location>
</feature>
<dbReference type="GO" id="GO:0035599">
    <property type="term" value="F:aspartic acid methylthiotransferase activity"/>
    <property type="evidence" value="ECO:0007669"/>
    <property type="project" value="TreeGrafter"/>
</dbReference>